<feature type="domain" description="Orn/Lys/Arg decarboxylases family 1 pyridoxal-P attachment site" evidence="6">
    <location>
        <begin position="18"/>
        <end position="316"/>
    </location>
</feature>
<evidence type="ECO:0000256" key="4">
    <source>
        <dbReference type="ARBA" id="ARBA00022898"/>
    </source>
</evidence>
<dbReference type="InterPro" id="IPR015424">
    <property type="entry name" value="PyrdxlP-dep_Trfase"/>
</dbReference>
<comment type="caution">
    <text evidence="8">The sequence shown here is derived from an EMBL/GenBank/DDBJ whole genome shotgun (WGS) entry which is preliminary data.</text>
</comment>
<dbReference type="Pfam" id="PF01276">
    <property type="entry name" value="OKR_DC_1"/>
    <property type="match status" value="1"/>
</dbReference>
<keyword evidence="3" id="KW-0210">Decarboxylase</keyword>
<accession>A0A2W0H4C4</accession>
<dbReference type="AlphaFoldDB" id="A0A2W0H4C4"/>
<dbReference type="SUPFAM" id="SSF53383">
    <property type="entry name" value="PLP-dependent transferases"/>
    <property type="match status" value="1"/>
</dbReference>
<dbReference type="InterPro" id="IPR036633">
    <property type="entry name" value="Prn/Lys/Arg_de-COase_C_sf"/>
</dbReference>
<comment type="similarity">
    <text evidence="2">Belongs to the Orn/Lys/Arg decarboxylase class-I family.</text>
</comment>
<proteinExistence type="inferred from homology"/>
<dbReference type="Gene3D" id="3.90.100.10">
    <property type="entry name" value="Orn/Lys/Arg decarboxylase, C-terminal domain"/>
    <property type="match status" value="1"/>
</dbReference>
<keyword evidence="5" id="KW-0456">Lyase</keyword>
<protein>
    <submittedName>
        <fullName evidence="8">Arginine decarboxylase</fullName>
    </submittedName>
</protein>
<keyword evidence="9" id="KW-1185">Reference proteome</keyword>
<name>A0A2W0H4C4_9BACI</name>
<dbReference type="Gene3D" id="3.40.640.10">
    <property type="entry name" value="Type I PLP-dependent aspartate aminotransferase-like (Major domain)"/>
    <property type="match status" value="1"/>
</dbReference>
<evidence type="ECO:0000256" key="5">
    <source>
        <dbReference type="ARBA" id="ARBA00023239"/>
    </source>
</evidence>
<evidence type="ECO:0000313" key="8">
    <source>
        <dbReference type="EMBL" id="PYZ95456.1"/>
    </source>
</evidence>
<evidence type="ECO:0000313" key="9">
    <source>
        <dbReference type="Proteomes" id="UP000248066"/>
    </source>
</evidence>
<evidence type="ECO:0000259" key="7">
    <source>
        <dbReference type="Pfam" id="PF03711"/>
    </source>
</evidence>
<dbReference type="InterPro" id="IPR008286">
    <property type="entry name" value="Prn/Lys/Arg_de-COase_C"/>
</dbReference>
<dbReference type="InterPro" id="IPR015421">
    <property type="entry name" value="PyrdxlP-dep_Trfase_major"/>
</dbReference>
<feature type="domain" description="Orn/Lys/Arg decarboxylase C-terminal" evidence="7">
    <location>
        <begin position="412"/>
        <end position="464"/>
    </location>
</feature>
<dbReference type="PANTHER" id="PTHR43277:SF3">
    <property type="entry name" value="DECARBOXYLASE, PUTATIVE-RELATED"/>
    <property type="match status" value="1"/>
</dbReference>
<evidence type="ECO:0000256" key="1">
    <source>
        <dbReference type="ARBA" id="ARBA00001933"/>
    </source>
</evidence>
<dbReference type="Pfam" id="PF03711">
    <property type="entry name" value="OKR_DC_1_C"/>
    <property type="match status" value="1"/>
</dbReference>
<evidence type="ECO:0000256" key="3">
    <source>
        <dbReference type="ARBA" id="ARBA00022793"/>
    </source>
</evidence>
<comment type="cofactor">
    <cofactor evidence="1">
        <name>pyridoxal 5'-phosphate</name>
        <dbReference type="ChEBI" id="CHEBI:597326"/>
    </cofactor>
</comment>
<dbReference type="InterPro" id="IPR000310">
    <property type="entry name" value="Orn/Lys/Arg_deCO2ase_major_dom"/>
</dbReference>
<sequence length="501" mass="55337">MDEAGFKGRIEMDQTRMPLLEALKRHAELKRVSMHVPGHKNGQVFHKDAEVFFKDILTLDVTEIEGMDDLHQPEGIILEAEILAALLFRAAETLFLVGGSTAGNLAMILGTLNEGDRVLVQRSSHQSVLHGLEMAGASPVFLEPERDSKTGITYGVSEATVREAVSAWPEAKALLLTSVSYEGYGQDLTGHVHFAHEAGMCVLVDEAHGPHLIFNQDRWPASALRAGADAVVQSAHKMLPAMTMSSWLHVQGNRVNRNRIKKYLRMLQSSSPSYPLMASLDAARAYLAAYTETQGEQMAEWSRQFRDRLNRIPQICTASEKINGFVQDPLKVVIESRCRASGRELQKAFAEEGIIAELAGHRHVLFTLPFTVSEPEYEAAAAAVQRACSPYAVSPDPHTVHGRKFNSEKRRITPLALSYREMDRQVPQKVPFIEAAGLIAAEDVVPYPPGIPFILKGETISYEQVEELKELVSKGVSFQSGRGFITEGLSVYPGRGENKDI</sequence>
<dbReference type="GO" id="GO:0016831">
    <property type="term" value="F:carboxy-lyase activity"/>
    <property type="evidence" value="ECO:0007669"/>
    <property type="project" value="UniProtKB-KW"/>
</dbReference>
<dbReference type="InterPro" id="IPR052357">
    <property type="entry name" value="Orn_Lys_Arg_decarboxylase-I"/>
</dbReference>
<dbReference type="EMBL" id="PDOF01000005">
    <property type="protein sequence ID" value="PYZ95456.1"/>
    <property type="molecule type" value="Genomic_DNA"/>
</dbReference>
<dbReference type="SUPFAM" id="SSF55904">
    <property type="entry name" value="Ornithine decarboxylase C-terminal domain"/>
    <property type="match status" value="1"/>
</dbReference>
<dbReference type="PANTHER" id="PTHR43277">
    <property type="entry name" value="ARGININE DECARBOXYLASE"/>
    <property type="match status" value="1"/>
</dbReference>
<gene>
    <name evidence="8" type="ORF">CR205_19785</name>
</gene>
<evidence type="ECO:0000259" key="6">
    <source>
        <dbReference type="Pfam" id="PF01276"/>
    </source>
</evidence>
<dbReference type="Proteomes" id="UP000248066">
    <property type="component" value="Unassembled WGS sequence"/>
</dbReference>
<organism evidence="8 9">
    <name type="scientific">Alteribacter lacisalsi</name>
    <dbReference type="NCBI Taxonomy" id="2045244"/>
    <lineage>
        <taxon>Bacteria</taxon>
        <taxon>Bacillati</taxon>
        <taxon>Bacillota</taxon>
        <taxon>Bacilli</taxon>
        <taxon>Bacillales</taxon>
        <taxon>Bacillaceae</taxon>
        <taxon>Alteribacter</taxon>
    </lineage>
</organism>
<keyword evidence="4" id="KW-0663">Pyridoxal phosphate</keyword>
<reference evidence="8 9" key="1">
    <citation type="submission" date="2017-10" db="EMBL/GenBank/DDBJ databases">
        <title>Bacillus sp. nov., a halophilic bacterium isolated from a Yangshapao Lake.</title>
        <authorList>
            <person name="Wang H."/>
        </authorList>
    </citation>
    <scope>NUCLEOTIDE SEQUENCE [LARGE SCALE GENOMIC DNA]</scope>
    <source>
        <strain evidence="8 9">YSP-3</strain>
    </source>
</reference>
<evidence type="ECO:0000256" key="2">
    <source>
        <dbReference type="ARBA" id="ARBA00010671"/>
    </source>
</evidence>